<comment type="subcellular location">
    <subcellularLocation>
        <location evidence="1">Cell membrane</location>
        <topology evidence="1">Single-pass membrane protein</topology>
    </subcellularLocation>
    <subcellularLocation>
        <location evidence="7">Cell membrane</location>
        <topology evidence="7">Single-pass type II membrane protein</topology>
    </subcellularLocation>
</comment>
<dbReference type="OrthoDB" id="424972at2"/>
<keyword evidence="7" id="KW-0653">Protein transport</keyword>
<organism evidence="9 10">
    <name type="scientific">Paludibacterium purpuratum</name>
    <dbReference type="NCBI Taxonomy" id="1144873"/>
    <lineage>
        <taxon>Bacteria</taxon>
        <taxon>Pseudomonadati</taxon>
        <taxon>Pseudomonadota</taxon>
        <taxon>Betaproteobacteria</taxon>
        <taxon>Neisseriales</taxon>
        <taxon>Chromobacteriaceae</taxon>
        <taxon>Paludibacterium</taxon>
    </lineage>
</organism>
<evidence type="ECO:0000256" key="2">
    <source>
        <dbReference type="ARBA" id="ARBA00005811"/>
    </source>
</evidence>
<gene>
    <name evidence="9" type="ORF">DFP86_103245</name>
</gene>
<sequence length="136" mass="14766">MNFRRGHHRDEPEINLIPLIDVLLVILIFLMVTTTYQHYAEMQVNLPLGQGDVVKEKPRAVQVGIAADGRMTVNGHPLAAGDDKGLLDALRQVQADSEVVISADGKATHQSVVSVMEAARTAGLTRLTFATQAPRS</sequence>
<proteinExistence type="inferred from homology"/>
<evidence type="ECO:0000256" key="6">
    <source>
        <dbReference type="ARBA" id="ARBA00023136"/>
    </source>
</evidence>
<dbReference type="GO" id="GO:0005886">
    <property type="term" value="C:plasma membrane"/>
    <property type="evidence" value="ECO:0007669"/>
    <property type="project" value="UniProtKB-SubCell"/>
</dbReference>
<dbReference type="Proteomes" id="UP000295611">
    <property type="component" value="Unassembled WGS sequence"/>
</dbReference>
<dbReference type="Gene3D" id="3.30.420.270">
    <property type="match status" value="1"/>
</dbReference>
<evidence type="ECO:0000313" key="9">
    <source>
        <dbReference type="EMBL" id="TDR81588.1"/>
    </source>
</evidence>
<feature type="transmembrane region" description="Helical" evidence="8">
    <location>
        <begin position="16"/>
        <end position="36"/>
    </location>
</feature>
<dbReference type="GO" id="GO:0022857">
    <property type="term" value="F:transmembrane transporter activity"/>
    <property type="evidence" value="ECO:0007669"/>
    <property type="project" value="InterPro"/>
</dbReference>
<keyword evidence="10" id="KW-1185">Reference proteome</keyword>
<evidence type="ECO:0000256" key="4">
    <source>
        <dbReference type="ARBA" id="ARBA00022692"/>
    </source>
</evidence>
<keyword evidence="5 8" id="KW-1133">Transmembrane helix</keyword>
<dbReference type="GO" id="GO:0015031">
    <property type="term" value="P:protein transport"/>
    <property type="evidence" value="ECO:0007669"/>
    <property type="project" value="UniProtKB-KW"/>
</dbReference>
<evidence type="ECO:0000313" key="10">
    <source>
        <dbReference type="Proteomes" id="UP000295611"/>
    </source>
</evidence>
<dbReference type="InterPro" id="IPR003400">
    <property type="entry name" value="ExbD"/>
</dbReference>
<evidence type="ECO:0000256" key="1">
    <source>
        <dbReference type="ARBA" id="ARBA00004162"/>
    </source>
</evidence>
<evidence type="ECO:0000256" key="8">
    <source>
        <dbReference type="SAM" id="Phobius"/>
    </source>
</evidence>
<dbReference type="EMBL" id="SNZP01000003">
    <property type="protein sequence ID" value="TDR81588.1"/>
    <property type="molecule type" value="Genomic_DNA"/>
</dbReference>
<dbReference type="RefSeq" id="WP_133678949.1">
    <property type="nucleotide sequence ID" value="NZ_SNZP01000003.1"/>
</dbReference>
<keyword evidence="4 7" id="KW-0812">Transmembrane</keyword>
<dbReference type="PANTHER" id="PTHR30558">
    <property type="entry name" value="EXBD MEMBRANE COMPONENT OF PMF-DRIVEN MACROMOLECULE IMPORT SYSTEM"/>
    <property type="match status" value="1"/>
</dbReference>
<evidence type="ECO:0000256" key="5">
    <source>
        <dbReference type="ARBA" id="ARBA00022989"/>
    </source>
</evidence>
<comment type="caution">
    <text evidence="9">The sequence shown here is derived from an EMBL/GenBank/DDBJ whole genome shotgun (WGS) entry which is preliminary data.</text>
</comment>
<evidence type="ECO:0000256" key="3">
    <source>
        <dbReference type="ARBA" id="ARBA00022475"/>
    </source>
</evidence>
<accession>A0A4R7B9R6</accession>
<comment type="similarity">
    <text evidence="2 7">Belongs to the ExbD/TolR family.</text>
</comment>
<name>A0A4R7B9R6_9NEIS</name>
<dbReference type="Pfam" id="PF02472">
    <property type="entry name" value="ExbD"/>
    <property type="match status" value="1"/>
</dbReference>
<keyword evidence="3" id="KW-1003">Cell membrane</keyword>
<evidence type="ECO:0000256" key="7">
    <source>
        <dbReference type="RuleBase" id="RU003879"/>
    </source>
</evidence>
<protein>
    <submittedName>
        <fullName evidence="9">Biopolymer transport protein ExbD</fullName>
    </submittedName>
</protein>
<keyword evidence="7" id="KW-0813">Transport</keyword>
<keyword evidence="6 8" id="KW-0472">Membrane</keyword>
<dbReference type="PANTHER" id="PTHR30558:SF3">
    <property type="entry name" value="BIOPOLYMER TRANSPORT PROTEIN EXBD-RELATED"/>
    <property type="match status" value="1"/>
</dbReference>
<reference evidence="9 10" key="1">
    <citation type="submission" date="2019-03" db="EMBL/GenBank/DDBJ databases">
        <title>Genomic Encyclopedia of Type Strains, Phase III (KMG-III): the genomes of soil and plant-associated and newly described type strains.</title>
        <authorList>
            <person name="Whitman W."/>
        </authorList>
    </citation>
    <scope>NUCLEOTIDE SEQUENCE [LARGE SCALE GENOMIC DNA]</scope>
    <source>
        <strain evidence="9 10">CECT 8976</strain>
    </source>
</reference>
<dbReference type="AlphaFoldDB" id="A0A4R7B9R6"/>